<sequence length="91" mass="9923">MAHAYETRHRRNGAIDLRDDVNTLGRDFTQLTDDLGSIFTQKWNGVGERLNGGFKRAAKEVRARPFVAIGAAAGAGMLAGVLVTALARRRK</sequence>
<proteinExistence type="predicted"/>
<keyword evidence="1" id="KW-0812">Transmembrane</keyword>
<dbReference type="EMBL" id="CP013244">
    <property type="protein sequence ID" value="ANP46341.1"/>
    <property type="molecule type" value="Genomic_DNA"/>
</dbReference>
<keyword evidence="1" id="KW-1133">Transmembrane helix</keyword>
<gene>
    <name evidence="2" type="ORF">ATE48_10655</name>
</gene>
<protein>
    <recommendedName>
        <fullName evidence="4">DUF883 domain-containing protein</fullName>
    </recommendedName>
</protein>
<keyword evidence="3" id="KW-1185">Reference proteome</keyword>
<evidence type="ECO:0000313" key="3">
    <source>
        <dbReference type="Proteomes" id="UP000092498"/>
    </source>
</evidence>
<accession>A0A1B1AIH2</accession>
<dbReference type="RefSeq" id="WP_066771218.1">
    <property type="nucleotide sequence ID" value="NZ_CP013244.1"/>
</dbReference>
<evidence type="ECO:0008006" key="4">
    <source>
        <dbReference type="Google" id="ProtNLM"/>
    </source>
</evidence>
<organism evidence="2 3">
    <name type="scientific">Candidatus Viadribacter manganicus</name>
    <dbReference type="NCBI Taxonomy" id="1759059"/>
    <lineage>
        <taxon>Bacteria</taxon>
        <taxon>Pseudomonadati</taxon>
        <taxon>Pseudomonadota</taxon>
        <taxon>Alphaproteobacteria</taxon>
        <taxon>Hyphomonadales</taxon>
        <taxon>Hyphomonadaceae</taxon>
        <taxon>Candidatus Viadribacter</taxon>
    </lineage>
</organism>
<dbReference type="AlphaFoldDB" id="A0A1B1AIH2"/>
<feature type="transmembrane region" description="Helical" evidence="1">
    <location>
        <begin position="66"/>
        <end position="87"/>
    </location>
</feature>
<evidence type="ECO:0000313" key="2">
    <source>
        <dbReference type="EMBL" id="ANP46341.1"/>
    </source>
</evidence>
<evidence type="ECO:0000256" key="1">
    <source>
        <dbReference type="SAM" id="Phobius"/>
    </source>
</evidence>
<reference evidence="2 3" key="1">
    <citation type="submission" date="2015-11" db="EMBL/GenBank/DDBJ databases">
        <title>Whole-Genome Sequence of Candidatus Oderbacter manganicum from the National Park Lower Oder Valley, Germany.</title>
        <authorList>
            <person name="Braun B."/>
            <person name="Liere K."/>
            <person name="Szewzyk U."/>
        </authorList>
    </citation>
    <scope>NUCLEOTIDE SEQUENCE [LARGE SCALE GENOMIC DNA]</scope>
    <source>
        <strain evidence="2 3">OTSz_A_272</strain>
    </source>
</reference>
<dbReference type="Proteomes" id="UP000092498">
    <property type="component" value="Chromosome"/>
</dbReference>
<keyword evidence="1" id="KW-0472">Membrane</keyword>
<dbReference type="KEGG" id="cbot:ATE48_10655"/>
<dbReference type="InParanoid" id="A0A1B1AIH2"/>
<name>A0A1B1AIH2_9PROT</name>